<dbReference type="Pfam" id="PF16057">
    <property type="entry name" value="DUF4800"/>
    <property type="match status" value="1"/>
</dbReference>
<dbReference type="PROSITE" id="PS50082">
    <property type="entry name" value="WD_REPEATS_2"/>
    <property type="match status" value="1"/>
</dbReference>
<evidence type="ECO:0000256" key="2">
    <source>
        <dbReference type="ARBA" id="ARBA00022737"/>
    </source>
</evidence>
<sequence length="2757" mass="314763">MALMAQGDKAALDKFLEFFIRTHKEYLDLEFKYLNQGFCEEGPHLTLLPERILEVIGNYLLKSTDEFINSFDIDSLSFVESLVKCLIIICRNYDNVPLVASCDFVAHTVLISSSTIDKICKEPGEEKYPQPKLLSFIQHVTHFLECLYDPYFVWRKRLKRWKIDKSQFEYKPAFLHNEVVPFFHECFQKENLPTTIQIQVLHLFGAIISGVLHNALKAITPATLDVLLTVLSSERVGEADSNQDFIRLKDLVLKCIVRLVHVIHCCSPDQRQIEVSEVMEGYMNVLQNIQSHLPNDSQLQLTMISTVNEMLGCNDRDTLQVLLVNDGTFHSFISLLHQTTLTGKSAQHLAISVIQVLQTILYGSQQAKSGVDYIKFLEALKSLGEPSQELLCSLLNLVVEDCYVEKDKFIVHNTQVGVILLQWLPDIHSHDLQIWLSNELKCLCGWGHRNRMSCCTNGMVGTILSVLKRRKQIVHKAVRNLIKLLESLGTYSIQSDEIKQLISLLRLDDEGLQMPYCTRIMRAISTMARRDGKDGALHFFDIQHKSDGIVLPSIKKWPGPGYTFHCWVCLDTELDLSAYQLPKTLLFRRQLYNFTGCHGNGIEAFITPANVLVLAVYNKKEYFTVSVDDFPITDSHWHSIDISHTSSRRPFTQSQIAVYIDGRQKLLTQFKFPNLAESLTNNRIGSPGGTTVDDLYLESPATTPTAAEPKLPSTFKRFFNVGGKSTSVQANMNGIPTGLQDDILGPAIPLHGQIGSICIFHDAISHNQAKSLFSFGPNHMSLFDGVTDLQDLPNKLVCYYNAKACKDDICVDLSYNRHHGQYSGNKCVTWDIKDVINCIGGVQVLFPLLEHVDKILPSKPDTPDSNKTIMDTSTHEETDEWVVVPSSSYADSKLEQNQVAAFLTMIRSILHTKIVNQDHFVFNQGAATIGALLQKVDPKLIDVNVLMAVQLLKESFFHNKQLLYHLYQYVLFDFRIWSKSDFPVRIGHIQYLNTIIKDDRKYFRKKYGVQYILDVIKTYYNNKEEDGKTIRVSLINLIKYYITHDITGDECSQLIAFLITVKEEVLLCEMLDLFLSLLTSQRKYDQFFLIMFEPEMAELIYVLLTYENYSVVFYEKVVKVLYYLLKSDKVYEKSKNRLRLADVGHLGLVSMMSEYDINTPMFKKFVEQVALTDSPQSYMSILAVVTLIHNSGLDVKLEASRQLLSILVSKPSAAKLIARQLGWQESITRLFGMETKVKPRDENKDTPQSHSVLSKLEEEVDSNMSDDVIDLLGMKSDINKHCQQNDINSIQCTSTPVAINSNNSNRPIDLDVQEVNFDLEDLPSKSPGTPMFLAAQQFEDLNCSEDDRSTMSRSSSASIEDLSAIGQRRDRQNSLSQSRSSFSIYSSDSNSDLNLAAAPSRRDSMIQSENVQRALDNLGLQRIYIKDTIEQSEELCQNLLIVLLTLMWKGVDNSDPNAWKERGQVFASLDIINCSHVLVRPKDELKRRLLEMMLHSCASDINDSAQAMASHTMNALQLIQIVHHFLTDAEEDPSDLRYSERILDESMSLLDIFGVWDVELASRWKEMVHLGLSILLQCAKHHTLDLCAVATAKLHMLVQTKLISSSAEASFLIGSLNTMILQAVRENTDNYSFLIPVLKALIDKAHDLMNLDNYLPSLPSTNQSPTFFDDFKTYCQSEEWKTFIQNYINPQMSHFMELSFEENQVTVGQYWMDCHEAMMINVHKRNLEIGNSRLKFQSQIVDVFRLKSAQEIKRFHNVTAQLRNQHLSTLRKWRATKRFFTGERGAWKDRTDEEVHHWKLSNQENFSRMKVKMIQNYNFDPHIGASSQRDNIGKGPGQHYSGDEFQFREEGVYQCFDMSFFLIIQVKTGLTEAEYQQELQNLKVSKEALVSKENIADDGLGDEDWNVISSSSTAQEEFSGKEKLVFSEDCDLVTLVEVIKGRLEVTTTHVYFFDCSLNKSEGGEDFKWALNQLREIHFRRYNLRRSALEMFLIDQTNYFLNFTEKRVRNKVYSRILSLRPSNLNYYGTRSPAELLRASGLTQKWVNCELSNFDYLMQLNTIAGRTYNDLSQYPVFPWILKDYTSESLDLSNENIYRNLSKPMGAVNPKNEADVIEKYETFEDPSGTIEKFHYGTHYSNAAGVIHYMVRMEPFTTLHIQLQSGKFDVADRQFHSIPGSWQSPWDNPNDVKELIPEFFYLPEFLQNINDFDLGKLQLTKEQINDVVLPKWAATPEEFIYKHRLALESDYVSSNLHDWIDLIFGYKQKGQAAVDAVNVFYFCTYEGAVDLDAVKNPQERKALEGMINNFGQTPTQLLKEPHPKRLSIEEANIKATKSSKPLNLFYFVKDLTTFFVEVSSDTDPLVYVNVPRNQARSIIQHGTPDSMITVTENGIIGIHGWLPYDKSVPNYYTFDKDPTLQSSKTKKHINGVFEPGLSIEAKLFTVSHDCKLLFSAGHWDNSLQVYHINKNKKINHITGHIDVITCLALDYCGNHLITGSRDRTCMIWEILQQGGFCNNINKKPVQTLYGHDSEVTVVHISVELDLAVSAGKDGTVIIHTVRKGHYMRTLRPPCEENYTISIPLLAVSDIGQVVLYSREIHNNKTQEKNTLHVYSVNGKHLFCETLTCTLGHFVLTGDHVILGDSNGQVTIKQIFGLKNITSVQLRIPVTCLSVTNGNSHILVCLQDGKLIIIGVTFSNACRWDMEQKPDIGSPLSYSLFTHLIMWLTNLTISLKTDYYQNEKRADHTDKRRIEDEFTQNF</sequence>
<feature type="domain" description="BEACH-type PH" evidence="6">
    <location>
        <begin position="1919"/>
        <end position="2016"/>
    </location>
</feature>
<keyword evidence="2" id="KW-0677">Repeat</keyword>
<dbReference type="InterPro" id="IPR050865">
    <property type="entry name" value="BEACH_Domain"/>
</dbReference>
<dbReference type="KEGG" id="lgi:LOTGIDRAFT_232423"/>
<dbReference type="GO" id="GO:0005829">
    <property type="term" value="C:cytosol"/>
    <property type="evidence" value="ECO:0007669"/>
    <property type="project" value="TreeGrafter"/>
</dbReference>
<keyword evidence="1 3" id="KW-0853">WD repeat</keyword>
<dbReference type="SMART" id="SM01026">
    <property type="entry name" value="Beach"/>
    <property type="match status" value="1"/>
</dbReference>
<dbReference type="GO" id="GO:0019901">
    <property type="term" value="F:protein kinase binding"/>
    <property type="evidence" value="ECO:0007669"/>
    <property type="project" value="TreeGrafter"/>
</dbReference>
<dbReference type="FunFam" id="1.10.1540.10:FF:000001">
    <property type="entry name" value="neurobeachin isoform X1"/>
    <property type="match status" value="1"/>
</dbReference>
<dbReference type="InterPro" id="IPR046851">
    <property type="entry name" value="NBCH_WD40"/>
</dbReference>
<reference evidence="7 8" key="1">
    <citation type="journal article" date="2013" name="Nature">
        <title>Insights into bilaterian evolution from three spiralian genomes.</title>
        <authorList>
            <person name="Simakov O."/>
            <person name="Marletaz F."/>
            <person name="Cho S.J."/>
            <person name="Edsinger-Gonzales E."/>
            <person name="Havlak P."/>
            <person name="Hellsten U."/>
            <person name="Kuo D.H."/>
            <person name="Larsson T."/>
            <person name="Lv J."/>
            <person name="Arendt D."/>
            <person name="Savage R."/>
            <person name="Osoegawa K."/>
            <person name="de Jong P."/>
            <person name="Grimwood J."/>
            <person name="Chapman J.A."/>
            <person name="Shapiro H."/>
            <person name="Aerts A."/>
            <person name="Otillar R.P."/>
            <person name="Terry A.Y."/>
            <person name="Boore J.L."/>
            <person name="Grigoriev I.V."/>
            <person name="Lindberg D.R."/>
            <person name="Seaver E.C."/>
            <person name="Weisblat D.A."/>
            <person name="Putnam N.H."/>
            <person name="Rokhsar D.S."/>
        </authorList>
    </citation>
    <scope>NUCLEOTIDE SEQUENCE [LARGE SCALE GENOMIC DNA]</scope>
</reference>
<dbReference type="HOGENOM" id="CLU_000218_0_1_1"/>
<dbReference type="Gene3D" id="2.130.10.10">
    <property type="entry name" value="YVTN repeat-like/Quinoprotein amine dehydrogenase"/>
    <property type="match status" value="1"/>
</dbReference>
<accession>V4ABG6</accession>
<dbReference type="OrthoDB" id="26681at2759"/>
<dbReference type="PROSITE" id="PS50197">
    <property type="entry name" value="BEACH"/>
    <property type="match status" value="1"/>
</dbReference>
<keyword evidence="8" id="KW-1185">Reference proteome</keyword>
<dbReference type="InterPro" id="IPR036322">
    <property type="entry name" value="WD40_repeat_dom_sf"/>
</dbReference>
<evidence type="ECO:0000313" key="7">
    <source>
        <dbReference type="EMBL" id="ESO94157.1"/>
    </source>
</evidence>
<dbReference type="PROSITE" id="PS00678">
    <property type="entry name" value="WD_REPEATS_1"/>
    <property type="match status" value="1"/>
</dbReference>
<dbReference type="SUPFAM" id="SSF50729">
    <property type="entry name" value="PH domain-like"/>
    <property type="match status" value="1"/>
</dbReference>
<dbReference type="SUPFAM" id="SSF48371">
    <property type="entry name" value="ARM repeat"/>
    <property type="match status" value="2"/>
</dbReference>
<dbReference type="OMA" id="IVFKVME"/>
<dbReference type="CDD" id="cd01201">
    <property type="entry name" value="PH_BEACH"/>
    <property type="match status" value="1"/>
</dbReference>
<feature type="region of interest" description="Disordered" evidence="4">
    <location>
        <begin position="1344"/>
        <end position="1392"/>
    </location>
</feature>
<dbReference type="CDD" id="cd06071">
    <property type="entry name" value="Beach"/>
    <property type="match status" value="1"/>
</dbReference>
<evidence type="ECO:0000259" key="6">
    <source>
        <dbReference type="PROSITE" id="PS51783"/>
    </source>
</evidence>
<protein>
    <recommendedName>
        <fullName evidence="9">Neurobeachin-like protein 1</fullName>
    </recommendedName>
</protein>
<dbReference type="PANTHER" id="PTHR13743:SF112">
    <property type="entry name" value="BEACH DOMAIN-CONTAINING PROTEIN"/>
    <property type="match status" value="1"/>
</dbReference>
<gene>
    <name evidence="7" type="ORF">LOTGIDRAFT_232423</name>
</gene>
<dbReference type="Pfam" id="PF14844">
    <property type="entry name" value="PH_BEACH"/>
    <property type="match status" value="1"/>
</dbReference>
<dbReference type="PROSITE" id="PS50294">
    <property type="entry name" value="WD_REPEATS_REGION"/>
    <property type="match status" value="1"/>
</dbReference>
<dbReference type="InterPro" id="IPR023362">
    <property type="entry name" value="PH-BEACH_dom"/>
</dbReference>
<feature type="repeat" description="WD" evidence="3">
    <location>
        <begin position="2473"/>
        <end position="2506"/>
    </location>
</feature>
<dbReference type="EMBL" id="KB201847">
    <property type="protein sequence ID" value="ESO94157.1"/>
    <property type="molecule type" value="Genomic_DNA"/>
</dbReference>
<evidence type="ECO:0000313" key="8">
    <source>
        <dbReference type="Proteomes" id="UP000030746"/>
    </source>
</evidence>
<dbReference type="Pfam" id="PF15787">
    <property type="entry name" value="DUF4704"/>
    <property type="match status" value="1"/>
</dbReference>
<dbReference type="InterPro" id="IPR011993">
    <property type="entry name" value="PH-like_dom_sf"/>
</dbReference>
<dbReference type="Proteomes" id="UP000030746">
    <property type="component" value="Unassembled WGS sequence"/>
</dbReference>
<dbReference type="Gene3D" id="1.10.1540.10">
    <property type="entry name" value="BEACH domain"/>
    <property type="match status" value="1"/>
</dbReference>
<organism evidence="7 8">
    <name type="scientific">Lottia gigantea</name>
    <name type="common">Giant owl limpet</name>
    <dbReference type="NCBI Taxonomy" id="225164"/>
    <lineage>
        <taxon>Eukaryota</taxon>
        <taxon>Metazoa</taxon>
        <taxon>Spiralia</taxon>
        <taxon>Lophotrochozoa</taxon>
        <taxon>Mollusca</taxon>
        <taxon>Gastropoda</taxon>
        <taxon>Patellogastropoda</taxon>
        <taxon>Lottioidea</taxon>
        <taxon>Lottiidae</taxon>
        <taxon>Lottia</taxon>
    </lineage>
</organism>
<dbReference type="InterPro" id="IPR031570">
    <property type="entry name" value="NBEA/BDCP_DUF4704"/>
</dbReference>
<dbReference type="InterPro" id="IPR015943">
    <property type="entry name" value="WD40/YVTN_repeat-like_dom_sf"/>
</dbReference>
<dbReference type="GO" id="GO:0016020">
    <property type="term" value="C:membrane"/>
    <property type="evidence" value="ECO:0007669"/>
    <property type="project" value="TreeGrafter"/>
</dbReference>
<name>V4ABG6_LOTGI</name>
<dbReference type="InterPro" id="IPR016024">
    <property type="entry name" value="ARM-type_fold"/>
</dbReference>
<evidence type="ECO:0000256" key="3">
    <source>
        <dbReference type="PROSITE-ProRule" id="PRU00221"/>
    </source>
</evidence>
<dbReference type="Gene3D" id="2.30.29.30">
    <property type="entry name" value="Pleckstrin-homology domain (PH domain)/Phosphotyrosine-binding domain (PTB)"/>
    <property type="match status" value="1"/>
</dbReference>
<dbReference type="RefSeq" id="XP_009055006.1">
    <property type="nucleotide sequence ID" value="XM_009056758.1"/>
</dbReference>
<dbReference type="InterPro" id="IPR013320">
    <property type="entry name" value="ConA-like_dom_sf"/>
</dbReference>
<dbReference type="SUPFAM" id="SSF49899">
    <property type="entry name" value="Concanavalin A-like lectins/glucanases"/>
    <property type="match status" value="1"/>
</dbReference>
<dbReference type="InterPro" id="IPR036372">
    <property type="entry name" value="BEACH_dom_sf"/>
</dbReference>
<dbReference type="PROSITE" id="PS51783">
    <property type="entry name" value="PH_BEACH"/>
    <property type="match status" value="1"/>
</dbReference>
<dbReference type="InterPro" id="IPR019775">
    <property type="entry name" value="WD40_repeat_CS"/>
</dbReference>
<dbReference type="Pfam" id="PF02138">
    <property type="entry name" value="Beach"/>
    <property type="match status" value="1"/>
</dbReference>
<dbReference type="SUPFAM" id="SSF50978">
    <property type="entry name" value="WD40 repeat-like"/>
    <property type="match status" value="1"/>
</dbReference>
<dbReference type="GO" id="GO:0008104">
    <property type="term" value="P:intracellular protein localization"/>
    <property type="evidence" value="ECO:0007669"/>
    <property type="project" value="TreeGrafter"/>
</dbReference>
<proteinExistence type="predicted"/>
<dbReference type="InterPro" id="IPR000409">
    <property type="entry name" value="BEACH_dom"/>
</dbReference>
<evidence type="ECO:0008006" key="9">
    <source>
        <dbReference type="Google" id="ProtNLM"/>
    </source>
</evidence>
<evidence type="ECO:0000259" key="5">
    <source>
        <dbReference type="PROSITE" id="PS50197"/>
    </source>
</evidence>
<evidence type="ECO:0000256" key="4">
    <source>
        <dbReference type="SAM" id="MobiDB-lite"/>
    </source>
</evidence>
<dbReference type="GeneID" id="20248912"/>
<dbReference type="CTD" id="20248912"/>
<dbReference type="PANTHER" id="PTHR13743">
    <property type="entry name" value="BEIGE/BEACH-RELATED"/>
    <property type="match status" value="1"/>
</dbReference>
<feature type="compositionally biased region" description="Low complexity" evidence="4">
    <location>
        <begin position="1373"/>
        <end position="1392"/>
    </location>
</feature>
<dbReference type="SMART" id="SM00320">
    <property type="entry name" value="WD40"/>
    <property type="match status" value="3"/>
</dbReference>
<dbReference type="Pfam" id="PF20426">
    <property type="entry name" value="NBCH_WD40"/>
    <property type="match status" value="1"/>
</dbReference>
<feature type="domain" description="BEACH" evidence="5">
    <location>
        <begin position="2029"/>
        <end position="2321"/>
    </location>
</feature>
<evidence type="ECO:0000256" key="1">
    <source>
        <dbReference type="ARBA" id="ARBA00022574"/>
    </source>
</evidence>
<dbReference type="SUPFAM" id="SSF81837">
    <property type="entry name" value="BEACH domain"/>
    <property type="match status" value="1"/>
</dbReference>
<dbReference type="InterPro" id="IPR001680">
    <property type="entry name" value="WD40_rpt"/>
</dbReference>